<evidence type="ECO:0008006" key="5">
    <source>
        <dbReference type="Google" id="ProtNLM"/>
    </source>
</evidence>
<proteinExistence type="predicted"/>
<name>A0A232F4N1_9HYME</name>
<feature type="domain" description="DNA2/NAM7 helicase-like C-terminal" evidence="2">
    <location>
        <begin position="637"/>
        <end position="835"/>
    </location>
</feature>
<dbReference type="SUPFAM" id="SSF52540">
    <property type="entry name" value="P-loop containing nucleoside triphosphate hydrolases"/>
    <property type="match status" value="1"/>
</dbReference>
<evidence type="ECO:0000313" key="3">
    <source>
        <dbReference type="EMBL" id="OXU25572.1"/>
    </source>
</evidence>
<accession>A0A232F4N1</accession>
<reference evidence="3 4" key="1">
    <citation type="journal article" date="2017" name="Curr. Biol.">
        <title>The Evolution of Venom by Co-option of Single-Copy Genes.</title>
        <authorList>
            <person name="Martinson E.O."/>
            <person name="Mrinalini"/>
            <person name="Kelkar Y.D."/>
            <person name="Chang C.H."/>
            <person name="Werren J.H."/>
        </authorList>
    </citation>
    <scope>NUCLEOTIDE SEQUENCE [LARGE SCALE GENOMIC DNA]</scope>
    <source>
        <strain evidence="3 4">Alberta</strain>
        <tissue evidence="3">Whole body</tissue>
    </source>
</reference>
<evidence type="ECO:0000259" key="2">
    <source>
        <dbReference type="Pfam" id="PF13087"/>
    </source>
</evidence>
<dbReference type="InterPro" id="IPR041679">
    <property type="entry name" value="DNA2/NAM7-like_C"/>
</dbReference>
<gene>
    <name evidence="3" type="ORF">TSAR_015222</name>
</gene>
<dbReference type="Pfam" id="PF13087">
    <property type="entry name" value="AAA_12"/>
    <property type="match status" value="1"/>
</dbReference>
<dbReference type="InterPro" id="IPR047187">
    <property type="entry name" value="SF1_C_Upf1"/>
</dbReference>
<dbReference type="STRING" id="543379.A0A232F4N1"/>
<dbReference type="OrthoDB" id="5988104at2759"/>
<dbReference type="GO" id="GO:0005829">
    <property type="term" value="C:cytosol"/>
    <property type="evidence" value="ECO:0007669"/>
    <property type="project" value="TreeGrafter"/>
</dbReference>
<dbReference type="Pfam" id="PF13086">
    <property type="entry name" value="AAA_11"/>
    <property type="match status" value="2"/>
</dbReference>
<dbReference type="PANTHER" id="PTHR10887">
    <property type="entry name" value="DNA2/NAM7 HELICASE FAMILY"/>
    <property type="match status" value="1"/>
</dbReference>
<dbReference type="InterPro" id="IPR045055">
    <property type="entry name" value="DNA2/NAM7-like"/>
</dbReference>
<dbReference type="PANTHER" id="PTHR10887:SF365">
    <property type="entry name" value="HELICASE WITH ZINC FINGER DOMAIN-RELATED"/>
    <property type="match status" value="1"/>
</dbReference>
<dbReference type="AlphaFoldDB" id="A0A232F4N1"/>
<dbReference type="FunFam" id="3.40.50.300:FF:000419">
    <property type="entry name" value="Probable helicase with zinc finger domain"/>
    <property type="match status" value="1"/>
</dbReference>
<dbReference type="CDD" id="cd18808">
    <property type="entry name" value="SF1_C_Upf1"/>
    <property type="match status" value="1"/>
</dbReference>
<dbReference type="GO" id="GO:0004386">
    <property type="term" value="F:helicase activity"/>
    <property type="evidence" value="ECO:0007669"/>
    <property type="project" value="InterPro"/>
</dbReference>
<dbReference type="GO" id="GO:0035194">
    <property type="term" value="P:regulatory ncRNA-mediated post-transcriptional gene silencing"/>
    <property type="evidence" value="ECO:0007669"/>
    <property type="project" value="TreeGrafter"/>
</dbReference>
<organism evidence="3 4">
    <name type="scientific">Trichomalopsis sarcophagae</name>
    <dbReference type="NCBI Taxonomy" id="543379"/>
    <lineage>
        <taxon>Eukaryota</taxon>
        <taxon>Metazoa</taxon>
        <taxon>Ecdysozoa</taxon>
        <taxon>Arthropoda</taxon>
        <taxon>Hexapoda</taxon>
        <taxon>Insecta</taxon>
        <taxon>Pterygota</taxon>
        <taxon>Neoptera</taxon>
        <taxon>Endopterygota</taxon>
        <taxon>Hymenoptera</taxon>
        <taxon>Apocrita</taxon>
        <taxon>Proctotrupomorpha</taxon>
        <taxon>Chalcidoidea</taxon>
        <taxon>Pteromalidae</taxon>
        <taxon>Pteromalinae</taxon>
        <taxon>Trichomalopsis</taxon>
    </lineage>
</organism>
<dbReference type="InterPro" id="IPR027417">
    <property type="entry name" value="P-loop_NTPase"/>
</dbReference>
<dbReference type="Proteomes" id="UP000215335">
    <property type="component" value="Unassembled WGS sequence"/>
</dbReference>
<sequence>MAANSSSRLEDKAEFEVSFVEDLRQRWLRSPTPREIMVDDDLKDAAVQTTSTLTVRIPFARDDVVCSWAFEVTTQGKKYLTNLSLSLDSHRENFAIKSIFGESVCYSSADSQHFVAPADLSLKNKKPCVRTYLVEIEFKTSVSGTFCQDVIFGFNKGPAIRRQLCVDVVLPEDLNRLEAAREYLLYLSQHSSNQPKTPIVPFNSPFVPERDSREDRLCEIYPKPEIDTFFLTHTTLKQTALDPKNYRRRLHELVTIEEMARREQIARYNEVTELRLSNNYILASDTDGSTVAKYAAPGELFVQLPLGREISEDTKSGRLVLRSCNSLLVQKITFGEDRTTRPTLGDCIFEAHIEDKCNHAIYARLSKECVTHLNLVPESNVKMHVQFVMNRTPFCEWRRAIDALPDTRLVFPPSGMQRRNSETKFEWSQDWTVTLNDCQLNERQKEAVAVMMAPIAERLPPVLILGPFGTGKTSTIAQALRILLVNDRTSRVILCTHSNSAADLYVKEFFDVWYKETSDERLKPLRIYYKGRVRNTVHPIVREYCPSDAQGRFRDPTSEDMATCGLVISTLATSSCLASLDYDPTHIIVDEAAQALECEALACLALATERTRLVLAGDQMQLAPEVYSDLARERGLGTSLLERIHLTYEPKHPCRIQLCRNYRAHASIVKLTSDLFYQGEIESGATLPRHPVLAPLTFYACEGMVMQGSNSTGYYNNDEAYQIAERVTELRRNWPTEQWGPYGEGSIGVLAHYAEQVLRIRSELRKRRLFNVSVERVLNVQGKQFTAVFISIVRTRHCSRHSAERQLSDYGFLTNARLLNTAVTRAKSLVAVVGDPVALLTIGSCRQLWHRYLSSAKVHGMDQRELQQLLNRVPEEENAPALNPLAKEFVPRTGTQKENPYWIEYVPMPINYPVIHCTVGDTGGGVL</sequence>
<dbReference type="Gene3D" id="3.40.50.300">
    <property type="entry name" value="P-loop containing nucleotide triphosphate hydrolases"/>
    <property type="match status" value="2"/>
</dbReference>
<protein>
    <recommendedName>
        <fullName evidence="5">Helicase ATP-binding domain-containing protein</fullName>
    </recommendedName>
</protein>
<feature type="domain" description="DNA2/NAM7 helicase helicase" evidence="1">
    <location>
        <begin position="439"/>
        <end position="545"/>
    </location>
</feature>
<dbReference type="InterPro" id="IPR041677">
    <property type="entry name" value="DNA2/NAM7_AAA_11"/>
</dbReference>
<comment type="caution">
    <text evidence="3">The sequence shown here is derived from an EMBL/GenBank/DDBJ whole genome shotgun (WGS) entry which is preliminary data.</text>
</comment>
<evidence type="ECO:0000313" key="4">
    <source>
        <dbReference type="Proteomes" id="UP000215335"/>
    </source>
</evidence>
<keyword evidence="4" id="KW-1185">Reference proteome</keyword>
<evidence type="ECO:0000259" key="1">
    <source>
        <dbReference type="Pfam" id="PF13086"/>
    </source>
</evidence>
<feature type="domain" description="DNA2/NAM7 helicase helicase" evidence="1">
    <location>
        <begin position="562"/>
        <end position="628"/>
    </location>
</feature>
<dbReference type="GO" id="GO:0043186">
    <property type="term" value="C:P granule"/>
    <property type="evidence" value="ECO:0007669"/>
    <property type="project" value="TreeGrafter"/>
</dbReference>
<dbReference type="EMBL" id="NNAY01000994">
    <property type="protein sequence ID" value="OXU25572.1"/>
    <property type="molecule type" value="Genomic_DNA"/>
</dbReference>